<feature type="transmembrane region" description="Helical" evidence="1">
    <location>
        <begin position="32"/>
        <end position="55"/>
    </location>
</feature>
<evidence type="ECO:0000313" key="2">
    <source>
        <dbReference type="EMBL" id="KAL2714071.1"/>
    </source>
</evidence>
<name>A0ABD2A0C3_VESSQ</name>
<dbReference type="EMBL" id="JAUDFV010000157">
    <property type="protein sequence ID" value="KAL2714071.1"/>
    <property type="molecule type" value="Genomic_DNA"/>
</dbReference>
<protein>
    <submittedName>
        <fullName evidence="2">Uncharacterized protein</fullName>
    </submittedName>
</protein>
<reference evidence="2 3" key="1">
    <citation type="journal article" date="2024" name="Ann. Entomol. Soc. Am.">
        <title>Genomic analyses of the southern and eastern yellowjacket wasps (Hymenoptera: Vespidae) reveal evolutionary signatures of social life.</title>
        <authorList>
            <person name="Catto M.A."/>
            <person name="Caine P.B."/>
            <person name="Orr S.E."/>
            <person name="Hunt B.G."/>
            <person name="Goodisman M.A.D."/>
        </authorList>
    </citation>
    <scope>NUCLEOTIDE SEQUENCE [LARGE SCALE GENOMIC DNA]</scope>
    <source>
        <strain evidence="2">233</strain>
        <tissue evidence="2">Head and thorax</tissue>
    </source>
</reference>
<sequence>MLQTILISRKCCSRKRLKDDASFMEKTRNGRLMVDSLAASATATTAVAASLAGYWTASGKVVASRNAKS</sequence>
<keyword evidence="1" id="KW-0812">Transmembrane</keyword>
<evidence type="ECO:0000313" key="3">
    <source>
        <dbReference type="Proteomes" id="UP001607302"/>
    </source>
</evidence>
<organism evidence="2 3">
    <name type="scientific">Vespula squamosa</name>
    <name type="common">Southern yellow jacket</name>
    <name type="synonym">Wasp</name>
    <dbReference type="NCBI Taxonomy" id="30214"/>
    <lineage>
        <taxon>Eukaryota</taxon>
        <taxon>Metazoa</taxon>
        <taxon>Ecdysozoa</taxon>
        <taxon>Arthropoda</taxon>
        <taxon>Hexapoda</taxon>
        <taxon>Insecta</taxon>
        <taxon>Pterygota</taxon>
        <taxon>Neoptera</taxon>
        <taxon>Endopterygota</taxon>
        <taxon>Hymenoptera</taxon>
        <taxon>Apocrita</taxon>
        <taxon>Aculeata</taxon>
        <taxon>Vespoidea</taxon>
        <taxon>Vespidae</taxon>
        <taxon>Vespinae</taxon>
        <taxon>Vespula</taxon>
    </lineage>
</organism>
<keyword evidence="1" id="KW-1133">Transmembrane helix</keyword>
<evidence type="ECO:0000256" key="1">
    <source>
        <dbReference type="SAM" id="Phobius"/>
    </source>
</evidence>
<comment type="caution">
    <text evidence="2">The sequence shown here is derived from an EMBL/GenBank/DDBJ whole genome shotgun (WGS) entry which is preliminary data.</text>
</comment>
<keyword evidence="3" id="KW-1185">Reference proteome</keyword>
<keyword evidence="1" id="KW-0472">Membrane</keyword>
<dbReference type="AlphaFoldDB" id="A0ABD2A0C3"/>
<accession>A0ABD2A0C3</accession>
<proteinExistence type="predicted"/>
<dbReference type="Proteomes" id="UP001607302">
    <property type="component" value="Unassembled WGS sequence"/>
</dbReference>
<gene>
    <name evidence="2" type="ORF">V1478_016628</name>
</gene>